<feature type="transmembrane region" description="Helical" evidence="1">
    <location>
        <begin position="12"/>
        <end position="29"/>
    </location>
</feature>
<dbReference type="CDD" id="cd11614">
    <property type="entry name" value="SAF_CpaB_FlgA_like"/>
    <property type="match status" value="1"/>
</dbReference>
<gene>
    <name evidence="3" type="primary">cpaB</name>
    <name evidence="3" type="ORF">F7Q92_03600</name>
</gene>
<keyword evidence="1" id="KW-0812">Transmembrane</keyword>
<dbReference type="NCBIfam" id="TIGR03177">
    <property type="entry name" value="pilus_cpaB"/>
    <property type="match status" value="1"/>
</dbReference>
<dbReference type="Pfam" id="PF16976">
    <property type="entry name" value="RcpC"/>
    <property type="match status" value="1"/>
</dbReference>
<dbReference type="AlphaFoldDB" id="A0A643FFT3"/>
<dbReference type="EMBL" id="VZPB01000005">
    <property type="protein sequence ID" value="KAB0584606.1"/>
    <property type="molecule type" value="Genomic_DNA"/>
</dbReference>
<keyword evidence="1" id="KW-0472">Membrane</keyword>
<proteinExistence type="predicted"/>
<dbReference type="RefSeq" id="WP_151122558.1">
    <property type="nucleotide sequence ID" value="NZ_CP088081.1"/>
</dbReference>
<evidence type="ECO:0000259" key="2">
    <source>
        <dbReference type="SMART" id="SM00858"/>
    </source>
</evidence>
<dbReference type="InterPro" id="IPR017592">
    <property type="entry name" value="Pilus_assmbl_Flp-typ_CpaB"/>
</dbReference>
<evidence type="ECO:0000313" key="4">
    <source>
        <dbReference type="Proteomes" id="UP000430120"/>
    </source>
</evidence>
<feature type="domain" description="SAF" evidence="2">
    <location>
        <begin position="51"/>
        <end position="115"/>
    </location>
</feature>
<comment type="caution">
    <text evidence="3">The sequence shown here is derived from an EMBL/GenBank/DDBJ whole genome shotgun (WGS) entry which is preliminary data.</text>
</comment>
<dbReference type="OrthoDB" id="2037472at2"/>
<dbReference type="Pfam" id="PF08666">
    <property type="entry name" value="SAF"/>
    <property type="match status" value="1"/>
</dbReference>
<dbReference type="Proteomes" id="UP000430120">
    <property type="component" value="Unassembled WGS sequence"/>
</dbReference>
<protein>
    <submittedName>
        <fullName evidence="3">Flp pilus assembly protein CpaB</fullName>
    </submittedName>
</protein>
<dbReference type="InterPro" id="IPR013974">
    <property type="entry name" value="SAF"/>
</dbReference>
<dbReference type="SMART" id="SM00858">
    <property type="entry name" value="SAF"/>
    <property type="match status" value="1"/>
</dbReference>
<keyword evidence="1" id="KW-1133">Transmembrane helix</keyword>
<dbReference type="InterPro" id="IPR031571">
    <property type="entry name" value="RcpC_dom"/>
</dbReference>
<sequence length="299" mass="31237">MAIPRFKINTNWLLLGVAIALGGGAVYLSNTLIRDKMAQLEAEAKRGQQTVEVVVAKRDLAPGDTISSDVMAVRQVPREYVPETAVLPDGFGSVERQRLAAPIRRGEMLLTLHTEGNGALVFSSTLKKGLRALTFEVDAVNSISGMLRPGDFIDLIYSAKGPLSGDGDVTVPLLSQVQVLATDQSVTKHDDGTGTERSFTTVTLQVSPLDADRIIAAKAAGQLTAVLRHPDDGQPNTTRPMTAAGLLSGVAAAPTGHTIEYIAGGSSAEPAEVHQARTAQISPLAAAAAARSLATAAAR</sequence>
<accession>A0A643FFT3</accession>
<evidence type="ECO:0000313" key="3">
    <source>
        <dbReference type="EMBL" id="KAB0584606.1"/>
    </source>
</evidence>
<keyword evidence="4" id="KW-1185">Reference proteome</keyword>
<reference evidence="3 4" key="1">
    <citation type="submission" date="2019-09" db="EMBL/GenBank/DDBJ databases">
        <title>Draft genome sequences of 48 bacterial type strains from the CCUG.</title>
        <authorList>
            <person name="Tunovic T."/>
            <person name="Pineiro-Iglesias B."/>
            <person name="Unosson C."/>
            <person name="Inganas E."/>
            <person name="Ohlen M."/>
            <person name="Cardew S."/>
            <person name="Jensie-Markopoulos S."/>
            <person name="Salva-Serra F."/>
            <person name="Jaen-Luchoro D."/>
            <person name="Karlsson R."/>
            <person name="Svensson-Stadler L."/>
            <person name="Chun J."/>
            <person name="Moore E."/>
        </authorList>
    </citation>
    <scope>NUCLEOTIDE SEQUENCE [LARGE SCALE GENOMIC DNA]</scope>
    <source>
        <strain evidence="3 4">CCUG 30977</strain>
    </source>
</reference>
<name>A0A643FFT3_IDEDE</name>
<organism evidence="3 4">
    <name type="scientific">Ideonella dechloratans</name>
    <dbReference type="NCBI Taxonomy" id="36863"/>
    <lineage>
        <taxon>Bacteria</taxon>
        <taxon>Pseudomonadati</taxon>
        <taxon>Pseudomonadota</taxon>
        <taxon>Betaproteobacteria</taxon>
        <taxon>Burkholderiales</taxon>
        <taxon>Sphaerotilaceae</taxon>
        <taxon>Ideonella</taxon>
    </lineage>
</organism>
<evidence type="ECO:0000256" key="1">
    <source>
        <dbReference type="SAM" id="Phobius"/>
    </source>
</evidence>